<keyword evidence="2" id="KW-1133">Transmembrane helix</keyword>
<feature type="region of interest" description="Disordered" evidence="1">
    <location>
        <begin position="136"/>
        <end position="184"/>
    </location>
</feature>
<feature type="region of interest" description="Disordered" evidence="1">
    <location>
        <begin position="1"/>
        <end position="32"/>
    </location>
</feature>
<feature type="region of interest" description="Disordered" evidence="1">
    <location>
        <begin position="243"/>
        <end position="282"/>
    </location>
</feature>
<feature type="region of interest" description="Disordered" evidence="1">
    <location>
        <begin position="436"/>
        <end position="547"/>
    </location>
</feature>
<dbReference type="EMBL" id="JARKIB010000236">
    <property type="protein sequence ID" value="KAJ7720783.1"/>
    <property type="molecule type" value="Genomic_DNA"/>
</dbReference>
<evidence type="ECO:0000256" key="1">
    <source>
        <dbReference type="SAM" id="MobiDB-lite"/>
    </source>
</evidence>
<name>A0AAD7MJS1_9AGAR</name>
<accession>A0AAD7MJS1</accession>
<dbReference type="AlphaFoldDB" id="A0AAD7MJS1"/>
<keyword evidence="2" id="KW-0472">Membrane</keyword>
<feature type="compositionally biased region" description="Low complexity" evidence="1">
    <location>
        <begin position="136"/>
        <end position="150"/>
    </location>
</feature>
<evidence type="ECO:0000313" key="3">
    <source>
        <dbReference type="EMBL" id="KAJ7720783.1"/>
    </source>
</evidence>
<feature type="compositionally biased region" description="Low complexity" evidence="1">
    <location>
        <begin position="164"/>
        <end position="183"/>
    </location>
</feature>
<feature type="region of interest" description="Disordered" evidence="1">
    <location>
        <begin position="404"/>
        <end position="424"/>
    </location>
</feature>
<feature type="compositionally biased region" description="Pro residues" evidence="1">
    <location>
        <begin position="496"/>
        <end position="505"/>
    </location>
</feature>
<keyword evidence="2" id="KW-0812">Transmembrane</keyword>
<reference evidence="3" key="1">
    <citation type="submission" date="2023-03" db="EMBL/GenBank/DDBJ databases">
        <title>Massive genome expansion in bonnet fungi (Mycena s.s.) driven by repeated elements and novel gene families across ecological guilds.</title>
        <authorList>
            <consortium name="Lawrence Berkeley National Laboratory"/>
            <person name="Harder C.B."/>
            <person name="Miyauchi S."/>
            <person name="Viragh M."/>
            <person name="Kuo A."/>
            <person name="Thoen E."/>
            <person name="Andreopoulos B."/>
            <person name="Lu D."/>
            <person name="Skrede I."/>
            <person name="Drula E."/>
            <person name="Henrissat B."/>
            <person name="Morin E."/>
            <person name="Kohler A."/>
            <person name="Barry K."/>
            <person name="LaButti K."/>
            <person name="Morin E."/>
            <person name="Salamov A."/>
            <person name="Lipzen A."/>
            <person name="Mereny Z."/>
            <person name="Hegedus B."/>
            <person name="Baldrian P."/>
            <person name="Stursova M."/>
            <person name="Weitz H."/>
            <person name="Taylor A."/>
            <person name="Grigoriev I.V."/>
            <person name="Nagy L.G."/>
            <person name="Martin F."/>
            <person name="Kauserud H."/>
        </authorList>
    </citation>
    <scope>NUCLEOTIDE SEQUENCE</scope>
    <source>
        <strain evidence="3">CBHHK182m</strain>
    </source>
</reference>
<feature type="transmembrane region" description="Helical" evidence="2">
    <location>
        <begin position="325"/>
        <end position="348"/>
    </location>
</feature>
<dbReference type="Proteomes" id="UP001215598">
    <property type="component" value="Unassembled WGS sequence"/>
</dbReference>
<organism evidence="3 4">
    <name type="scientific">Mycena metata</name>
    <dbReference type="NCBI Taxonomy" id="1033252"/>
    <lineage>
        <taxon>Eukaryota</taxon>
        <taxon>Fungi</taxon>
        <taxon>Dikarya</taxon>
        <taxon>Basidiomycota</taxon>
        <taxon>Agaricomycotina</taxon>
        <taxon>Agaricomycetes</taxon>
        <taxon>Agaricomycetidae</taxon>
        <taxon>Agaricales</taxon>
        <taxon>Marasmiineae</taxon>
        <taxon>Mycenaceae</taxon>
        <taxon>Mycena</taxon>
    </lineage>
</organism>
<feature type="compositionally biased region" description="Low complexity" evidence="1">
    <location>
        <begin position="243"/>
        <end position="273"/>
    </location>
</feature>
<evidence type="ECO:0000313" key="4">
    <source>
        <dbReference type="Proteomes" id="UP001215598"/>
    </source>
</evidence>
<protein>
    <submittedName>
        <fullName evidence="3">Uncharacterized protein</fullName>
    </submittedName>
</protein>
<proteinExistence type="predicted"/>
<comment type="caution">
    <text evidence="3">The sequence shown here is derived from an EMBL/GenBank/DDBJ whole genome shotgun (WGS) entry which is preliminary data.</text>
</comment>
<evidence type="ECO:0000256" key="2">
    <source>
        <dbReference type="SAM" id="Phobius"/>
    </source>
</evidence>
<keyword evidence="4" id="KW-1185">Reference proteome</keyword>
<gene>
    <name evidence="3" type="ORF">B0H16DRAFT_1896727</name>
</gene>
<sequence>MPGAKLALAEASTRPMERSDFVDSASPKDRRRISSKWRWRKAEIAGYEDVSSTVSSESPVFATVSWSSTAAETLPITSSLPSSGSSATLNPLPSPPTAYGANIPVSFSLPTPGSVETSASSSSTLWAVAGPVAPVPSSGVSSPASNSANALPSTPTYGANIPATPSLPTSGSAGTSTSSSTTLWVGGGPIAPFSSSGADTTTSSSGSTTLFAPGFSTTLPSGASTQSAGAALSLSNTGSSGSASVNFSGSVSNTAPTPPSSGSAPIPSGAPVSGAGGRSIANQEPSNTLSFTAFLPTSDTTTTGASQATHVSSTSGSRTFHNPGAIVGVAVAATFALVLGVLFMLFLCRRFKGIKPKRKFSGTWISPPLMQGDDGVADAYSPVARRSRRGSSAFLRPLSFQSSETPAANANMPTDDLDSHDDLDSWAAAFPSPPSFPAASHASSPILPDFPPPSAESEETFLAEESRSPISAKGFMRRLRRGRPSMASRGLLTTLPPVPESPNSPGPSMAEISRPPSSLHAPNNYSLPWIHRTGGRAIPPTTSTAGS</sequence>